<feature type="compositionally biased region" description="Low complexity" evidence="1">
    <location>
        <begin position="853"/>
        <end position="867"/>
    </location>
</feature>
<feature type="compositionally biased region" description="Low complexity" evidence="1">
    <location>
        <begin position="634"/>
        <end position="650"/>
    </location>
</feature>
<name>A0ABU2HSK7_9RHOB</name>
<feature type="compositionally biased region" description="Basic and acidic residues" evidence="1">
    <location>
        <begin position="313"/>
        <end position="323"/>
    </location>
</feature>
<accession>A0ABU2HSK7</accession>
<keyword evidence="2" id="KW-0472">Membrane</keyword>
<keyword evidence="2" id="KW-1133">Transmembrane helix</keyword>
<organism evidence="3 4">
    <name type="scientific">Paracoccus aurantius</name>
    <dbReference type="NCBI Taxonomy" id="3073814"/>
    <lineage>
        <taxon>Bacteria</taxon>
        <taxon>Pseudomonadati</taxon>
        <taxon>Pseudomonadota</taxon>
        <taxon>Alphaproteobacteria</taxon>
        <taxon>Rhodobacterales</taxon>
        <taxon>Paracoccaceae</taxon>
        <taxon>Paracoccus</taxon>
    </lineage>
</organism>
<feature type="region of interest" description="Disordered" evidence="1">
    <location>
        <begin position="712"/>
        <end position="869"/>
    </location>
</feature>
<feature type="compositionally biased region" description="Basic and acidic residues" evidence="1">
    <location>
        <begin position="909"/>
        <end position="935"/>
    </location>
</feature>
<evidence type="ECO:0008006" key="5">
    <source>
        <dbReference type="Google" id="ProtNLM"/>
    </source>
</evidence>
<feature type="transmembrane region" description="Helical" evidence="2">
    <location>
        <begin position="350"/>
        <end position="372"/>
    </location>
</feature>
<feature type="compositionally biased region" description="Polar residues" evidence="1">
    <location>
        <begin position="590"/>
        <end position="605"/>
    </location>
</feature>
<feature type="region of interest" description="Disordered" evidence="1">
    <location>
        <begin position="259"/>
        <end position="346"/>
    </location>
</feature>
<feature type="region of interest" description="Disordered" evidence="1">
    <location>
        <begin position="221"/>
        <end position="242"/>
    </location>
</feature>
<keyword evidence="4" id="KW-1185">Reference proteome</keyword>
<evidence type="ECO:0000313" key="3">
    <source>
        <dbReference type="EMBL" id="MDS9467550.1"/>
    </source>
</evidence>
<protein>
    <recommendedName>
        <fullName evidence="5">Translation initiation factor 2</fullName>
    </recommendedName>
</protein>
<feature type="compositionally biased region" description="Low complexity" evidence="1">
    <location>
        <begin position="770"/>
        <end position="792"/>
    </location>
</feature>
<dbReference type="InterPro" id="IPR043129">
    <property type="entry name" value="ATPase_NBD"/>
</dbReference>
<feature type="compositionally biased region" description="Low complexity" evidence="1">
    <location>
        <begin position="573"/>
        <end position="589"/>
    </location>
</feature>
<feature type="region of interest" description="Disordered" evidence="1">
    <location>
        <begin position="904"/>
        <end position="938"/>
    </location>
</feature>
<dbReference type="Proteomes" id="UP001269144">
    <property type="component" value="Unassembled WGS sequence"/>
</dbReference>
<sequence>MSLDSLIEYGLSFSEDAVHLQHREAASDQGKGQRRPAWRHLGSVDFDEPTFREDLIQLRMMATGGDADLPLTVTLVIPDDQILYTTLTIEPSGDRERAVGRALDGLTPYAIEELAFDWVGSGDSVRVAAVARQTLREARDFAAEYGFDGSGFCADPDAAQFPGEPGFVLEQPQRMRPTIDPALAGVTAAAIMIADETTSATEAATDPSGSVVNVPAFAKGKGVESDSATEETDHQQGEPSAHEDLGAKAAEFDLPADATGASAQDAQAEVPDLTARSSSSEKPADAKPIPSIIRHGPASSETRKPGINPRAEAVMRRAAEARQSRNSGEAAQPKAPTAPRRQAPGHRGGLGRLAVMLAGLILGLVLIGAYILRDEVPAQISAPPEEPEITGAAEPSDPPVGDTASVSGRAQDEGRQAPNAFVASEIEAEPIEPGPAGIAVAAGPAGEGSREPSPAAPAPEPVVAVEAETGLGELELPPLGFGDRPLPEQRAILRAAAAVAAAVVPPARVTATPEPVAPSPATAAANAAPAAAPAAAAAEPSAPSSSPAEPSVIVTRATRPVSAPDQRTSRPSAETAVPPRAEAAVARVTSSVRPQLSPRRSTPQATEPRMDTAPRVPSDPLPYTESQRASQPITSTRPPARSRAAAEPEAQTQTLPAADRNASVIERATPFAGGIVRPPQRPEGSAPEPIGPDVLNADEQAMLRALIEDIGRRTALASKPVPRAFGPRFADTRPVRKPAQAGAATDVVSPSAINEVLKSANANTPDKPSAKAASVASSSRPAARPSGRGSASTVSDQAVEKAIASAVNASTATPGGVQLSALRSSPLPPRRSDSGRPPKSDDKNTAEKPDQSATDGAVAAAVAATAGPSEAEIAARRALDEQLQAQAEARIRARAQADAAAEAQARAQAEARARAQAEAEERAARARKQDYKPPEVDDEPEVAANAASGGVTAASVAKAATESRALDTGRTTIIGIIGAGNASRALIRLRNGKIVTVRLGDKIDGGTINSIGNGRLTYVKAGKTRELRLLDGR</sequence>
<feature type="compositionally biased region" description="Basic and acidic residues" evidence="1">
    <location>
        <begin position="830"/>
        <end position="850"/>
    </location>
</feature>
<dbReference type="SUPFAM" id="SSF53067">
    <property type="entry name" value="Actin-like ATPase domain"/>
    <property type="match status" value="1"/>
</dbReference>
<dbReference type="EMBL" id="JAVQLW010000001">
    <property type="protein sequence ID" value="MDS9467550.1"/>
    <property type="molecule type" value="Genomic_DNA"/>
</dbReference>
<evidence type="ECO:0000313" key="4">
    <source>
        <dbReference type="Proteomes" id="UP001269144"/>
    </source>
</evidence>
<proteinExistence type="predicted"/>
<feature type="region of interest" description="Disordered" evidence="1">
    <location>
        <begin position="510"/>
        <end position="697"/>
    </location>
</feature>
<evidence type="ECO:0000256" key="2">
    <source>
        <dbReference type="SAM" id="Phobius"/>
    </source>
</evidence>
<comment type="caution">
    <text evidence="3">The sequence shown here is derived from an EMBL/GenBank/DDBJ whole genome shotgun (WGS) entry which is preliminary data.</text>
</comment>
<reference evidence="4" key="1">
    <citation type="submission" date="2023-07" db="EMBL/GenBank/DDBJ databases">
        <title>Paracoccus sp. MBLB3053 whole genome sequence.</title>
        <authorList>
            <person name="Hwang C.Y."/>
            <person name="Cho E.-S."/>
            <person name="Seo M.-J."/>
        </authorList>
    </citation>
    <scope>NUCLEOTIDE SEQUENCE [LARGE SCALE GENOMIC DNA]</scope>
    <source>
        <strain evidence="4">MBLB3053</strain>
    </source>
</reference>
<keyword evidence="2" id="KW-0812">Transmembrane</keyword>
<feature type="compositionally biased region" description="Basic and acidic residues" evidence="1">
    <location>
        <begin position="231"/>
        <end position="242"/>
    </location>
</feature>
<dbReference type="RefSeq" id="WP_311159724.1">
    <property type="nucleotide sequence ID" value="NZ_JAVQLW010000001.1"/>
</dbReference>
<gene>
    <name evidence="3" type="ORF">RGQ15_08175</name>
</gene>
<feature type="region of interest" description="Disordered" evidence="1">
    <location>
        <begin position="382"/>
        <end position="417"/>
    </location>
</feature>
<evidence type="ECO:0000256" key="1">
    <source>
        <dbReference type="SAM" id="MobiDB-lite"/>
    </source>
</evidence>
<feature type="compositionally biased region" description="Low complexity" evidence="1">
    <location>
        <begin position="510"/>
        <end position="552"/>
    </location>
</feature>
<feature type="compositionally biased region" description="Polar residues" evidence="1">
    <location>
        <begin position="624"/>
        <end position="633"/>
    </location>
</feature>